<dbReference type="EMBL" id="NIRK01000001">
    <property type="protein sequence ID" value="PHI03220.1"/>
    <property type="molecule type" value="Genomic_DNA"/>
</dbReference>
<dbReference type="Proteomes" id="UP000196759">
    <property type="component" value="Chromosome"/>
</dbReference>
<reference evidence="5 11" key="4">
    <citation type="submission" date="2017-06" db="EMBL/GenBank/DDBJ databases">
        <title>Draft genome sequence of Fusobacterium nucleatum subsp. polymorphum KCOM 1248 (=ChDC F113).</title>
        <authorList>
            <person name="Kook J.-K."/>
            <person name="Park S.-N."/>
            <person name="Lim Y.K."/>
            <person name="Roh H."/>
        </authorList>
    </citation>
    <scope>NUCLEOTIDE SEQUENCE [LARGE SCALE GENOMIC DNA]</scope>
    <source>
        <strain evidence="5">KCOM 1248</strain>
        <strain evidence="11">KCOM 1248 (ChDC F113)</strain>
    </source>
</reference>
<keyword evidence="8" id="KW-1185">Reference proteome</keyword>
<reference evidence="1 7" key="1">
    <citation type="submission" date="2015-11" db="EMBL/GenBank/DDBJ databases">
        <authorList>
            <person name="Kook J.-K."/>
            <person name="Park S.-N."/>
            <person name="Lim Y.K."/>
            <person name="Jo E."/>
        </authorList>
    </citation>
    <scope>NUCLEOTIDE SEQUENCE [LARGE SCALE GENOMIC DNA]</scope>
    <source>
        <strain evidence="1 7">ChDC F306</strain>
    </source>
</reference>
<evidence type="ECO:0000313" key="7">
    <source>
        <dbReference type="Proteomes" id="UP000067061"/>
    </source>
</evidence>
<dbReference type="AlphaFoldDB" id="A0A0D6GBM5"/>
<sequence length="66" mass="7615">MKKIKNFLNGLSTIIKYAISDTNSYLTQTSSYFIKDDNEALSKDWEIIGNDLKGTIDKYGKEFKTR</sequence>
<reference evidence="4 12" key="3">
    <citation type="submission" date="2017-06" db="EMBL/GenBank/DDBJ databases">
        <title>Draft genome sequence of Fusobacterium nucleatum subsp. polymorphum KCOM 1002 (=ChDC F175).</title>
        <authorList>
            <person name="Kook J.-K."/>
            <person name="Park S.-N."/>
            <person name="Lim Y.K."/>
            <person name="Roh H."/>
        </authorList>
    </citation>
    <scope>NUCLEOTIDE SEQUENCE [LARGE SCALE GENOMIC DNA]</scope>
    <source>
        <strain evidence="4">KCOM 1002</strain>
        <strain evidence="12">KCOM 1002 (ChDC F175)</strain>
    </source>
</reference>
<dbReference type="Proteomes" id="UP000221504">
    <property type="component" value="Unassembled WGS sequence"/>
</dbReference>
<reference evidence="3 9" key="2">
    <citation type="submission" date="2017-05" db="EMBL/GenBank/DDBJ databases">
        <title>Genome sequencing of Fusobacterium nucleatum subsp. polymorphum KCOM 1001 (=ChDC F119).</title>
        <authorList>
            <person name="Kook J.-K."/>
            <person name="Park S.-N."/>
            <person name="Lim Y.K."/>
            <person name="Roh H."/>
        </authorList>
    </citation>
    <scope>NUCLEOTIDE SEQUENCE [LARGE SCALE GENOMIC DNA]</scope>
    <source>
        <strain evidence="3 9">KCOM 1001</strain>
    </source>
</reference>
<reference evidence="6 10" key="6">
    <citation type="submission" date="2017-06" db="EMBL/GenBank/DDBJ databases">
        <title>Draft genome sequence of Fusobacterium nucleatum subsp. polymorphum KCOM 1267 (=ChDC F290).</title>
        <authorList>
            <person name="Kook J.-K."/>
            <person name="Park S.-N."/>
            <person name="Lim Y.K."/>
            <person name="Roh H."/>
        </authorList>
    </citation>
    <scope>NUCLEOTIDE SEQUENCE [LARGE SCALE GENOMIC DNA]</scope>
    <source>
        <strain evidence="6">KCOM 1267</strain>
        <strain evidence="10">KCOM 1267(ChDC F290)</strain>
    </source>
</reference>
<protein>
    <submittedName>
        <fullName evidence="6">Uncharacterized protein</fullName>
    </submittedName>
</protein>
<dbReference type="RefSeq" id="WP_005898045.1">
    <property type="nucleotide sequence ID" value="NZ_CP013121.1"/>
</dbReference>
<dbReference type="Proteomes" id="UP000225199">
    <property type="component" value="Unassembled WGS sequence"/>
</dbReference>
<evidence type="ECO:0000313" key="4">
    <source>
        <dbReference type="EMBL" id="PHH97307.1"/>
    </source>
</evidence>
<dbReference type="EMBL" id="CP021934">
    <property type="protein sequence ID" value="ASC02787.1"/>
    <property type="molecule type" value="Genomic_DNA"/>
</dbReference>
<dbReference type="Proteomes" id="UP000223525">
    <property type="component" value="Unassembled WGS sequence"/>
</dbReference>
<evidence type="ECO:0000313" key="2">
    <source>
        <dbReference type="EMBL" id="ASC02787.1"/>
    </source>
</evidence>
<evidence type="ECO:0000313" key="9">
    <source>
        <dbReference type="Proteomes" id="UP000197470"/>
    </source>
</evidence>
<name>A0A0D6GBM5_FUSNP</name>
<dbReference type="Proteomes" id="UP000197470">
    <property type="component" value="Unassembled WGS sequence"/>
</dbReference>
<dbReference type="KEGG" id="fpol:ERS445057_01383"/>
<evidence type="ECO:0000313" key="10">
    <source>
        <dbReference type="Proteomes" id="UP000221504"/>
    </source>
</evidence>
<evidence type="ECO:0000313" key="6">
    <source>
        <dbReference type="EMBL" id="PHI08309.1"/>
    </source>
</evidence>
<evidence type="ECO:0000313" key="11">
    <source>
        <dbReference type="Proteomes" id="UP000223525"/>
    </source>
</evidence>
<evidence type="ECO:0000313" key="5">
    <source>
        <dbReference type="EMBL" id="PHI03220.1"/>
    </source>
</evidence>
<dbReference type="GeneID" id="45635160"/>
<evidence type="ECO:0000313" key="8">
    <source>
        <dbReference type="Proteomes" id="UP000196759"/>
    </source>
</evidence>
<accession>A0A0D6GBM5</accession>
<dbReference type="EMBL" id="NIRJ01000001">
    <property type="protein sequence ID" value="PHH97307.1"/>
    <property type="molecule type" value="Genomic_DNA"/>
</dbReference>
<proteinExistence type="predicted"/>
<evidence type="ECO:0000313" key="1">
    <source>
        <dbReference type="EMBL" id="ALM93642.1"/>
    </source>
</evidence>
<evidence type="ECO:0000313" key="12">
    <source>
        <dbReference type="Proteomes" id="UP000225199"/>
    </source>
</evidence>
<organism evidence="6 10">
    <name type="scientific">Fusobacterium nucleatum subsp. polymorphum</name>
    <name type="common">Fusobacterium polymorphum</name>
    <dbReference type="NCBI Taxonomy" id="76857"/>
    <lineage>
        <taxon>Bacteria</taxon>
        <taxon>Fusobacteriati</taxon>
        <taxon>Fusobacteriota</taxon>
        <taxon>Fusobacteriia</taxon>
        <taxon>Fusobacteriales</taxon>
        <taxon>Fusobacteriaceae</taxon>
        <taxon>Fusobacterium</taxon>
    </lineage>
</organism>
<dbReference type="EMBL" id="CP013121">
    <property type="protein sequence ID" value="ALM93642.1"/>
    <property type="molecule type" value="Genomic_DNA"/>
</dbReference>
<gene>
    <name evidence="5" type="ORF">CA836_12330</name>
    <name evidence="3" type="ORF">CA839_02265</name>
    <name evidence="4" type="ORF">CA840_08380</name>
    <name evidence="2" type="ORF">CBG50_05355</name>
    <name evidence="6" type="ORF">CBG52_09060</name>
    <name evidence="1" type="ORF">RO02_03100</name>
</gene>
<dbReference type="EMBL" id="NHRT01000001">
    <property type="protein sequence ID" value="OWP24851.1"/>
    <property type="molecule type" value="Genomic_DNA"/>
</dbReference>
<dbReference type="Proteomes" id="UP000067061">
    <property type="component" value="Chromosome"/>
</dbReference>
<evidence type="ECO:0000313" key="3">
    <source>
        <dbReference type="EMBL" id="OWP24851.1"/>
    </source>
</evidence>
<dbReference type="EMBL" id="NIRM01000002">
    <property type="protein sequence ID" value="PHI08309.1"/>
    <property type="molecule type" value="Genomic_DNA"/>
</dbReference>
<reference evidence="2 8" key="5">
    <citation type="submission" date="2017-06" db="EMBL/GenBank/DDBJ databases">
        <title>Draft genome sequence of Fusobacterium nucleatum subsp. polymorphum KCOM 1260 (=ChDC F218).</title>
        <authorList>
            <person name="Kook J.-K."/>
            <person name="Park S.-N."/>
            <person name="Lim Y.K."/>
            <person name="Roh H."/>
        </authorList>
    </citation>
    <scope>NUCLEOTIDE SEQUENCE [LARGE SCALE GENOMIC DNA]</scope>
    <source>
        <strain evidence="2">KCOM 1260</strain>
        <strain evidence="8">KCOM 1260 (ChDC F218)</strain>
    </source>
</reference>